<comment type="caution">
    <text evidence="7">The sequence shown here is derived from an EMBL/GenBank/DDBJ whole genome shotgun (WGS) entry which is preliminary data.</text>
</comment>
<evidence type="ECO:0000256" key="2">
    <source>
        <dbReference type="ARBA" id="ARBA00023015"/>
    </source>
</evidence>
<dbReference type="EMBL" id="RFFH01000009">
    <property type="protein sequence ID" value="RMI30496.1"/>
    <property type="molecule type" value="Genomic_DNA"/>
</dbReference>
<accession>A0A3M2L0M5</accession>
<gene>
    <name evidence="7" type="ORF">EBN03_20625</name>
</gene>
<dbReference type="InterPro" id="IPR005119">
    <property type="entry name" value="LysR_subst-bd"/>
</dbReference>
<dbReference type="FunFam" id="1.10.10.10:FF:000001">
    <property type="entry name" value="LysR family transcriptional regulator"/>
    <property type="match status" value="1"/>
</dbReference>
<evidence type="ECO:0000256" key="4">
    <source>
        <dbReference type="ARBA" id="ARBA00023159"/>
    </source>
</evidence>
<dbReference type="InterPro" id="IPR036390">
    <property type="entry name" value="WH_DNA-bd_sf"/>
</dbReference>
<evidence type="ECO:0000259" key="6">
    <source>
        <dbReference type="PROSITE" id="PS50931"/>
    </source>
</evidence>
<dbReference type="GO" id="GO:0003700">
    <property type="term" value="F:DNA-binding transcription factor activity"/>
    <property type="evidence" value="ECO:0007669"/>
    <property type="project" value="InterPro"/>
</dbReference>
<reference evidence="7 8" key="1">
    <citation type="submission" date="2018-10" db="EMBL/GenBank/DDBJ databases">
        <title>Isolation from cow dung.</title>
        <authorList>
            <person name="Ling L."/>
        </authorList>
    </citation>
    <scope>NUCLEOTIDE SEQUENCE [LARGE SCALE GENOMIC DNA]</scope>
    <source>
        <strain evidence="7 8">NEAU-LL90</strain>
    </source>
</reference>
<evidence type="ECO:0000313" key="8">
    <source>
        <dbReference type="Proteomes" id="UP000279275"/>
    </source>
</evidence>
<evidence type="ECO:0000256" key="1">
    <source>
        <dbReference type="ARBA" id="ARBA00009437"/>
    </source>
</evidence>
<dbReference type="PANTHER" id="PTHR30346:SF0">
    <property type="entry name" value="HCA OPERON TRANSCRIPTIONAL ACTIVATOR HCAR"/>
    <property type="match status" value="1"/>
</dbReference>
<dbReference type="Proteomes" id="UP000279275">
    <property type="component" value="Unassembled WGS sequence"/>
</dbReference>
<comment type="similarity">
    <text evidence="1">Belongs to the LysR transcriptional regulatory family.</text>
</comment>
<dbReference type="SUPFAM" id="SSF46785">
    <property type="entry name" value="Winged helix' DNA-binding domain"/>
    <property type="match status" value="1"/>
</dbReference>
<organism evidence="7 8">
    <name type="scientific">Nocardia stercoris</name>
    <dbReference type="NCBI Taxonomy" id="2483361"/>
    <lineage>
        <taxon>Bacteria</taxon>
        <taxon>Bacillati</taxon>
        <taxon>Actinomycetota</taxon>
        <taxon>Actinomycetes</taxon>
        <taxon>Mycobacteriales</taxon>
        <taxon>Nocardiaceae</taxon>
        <taxon>Nocardia</taxon>
    </lineage>
</organism>
<dbReference type="GO" id="GO:0032993">
    <property type="term" value="C:protein-DNA complex"/>
    <property type="evidence" value="ECO:0007669"/>
    <property type="project" value="TreeGrafter"/>
</dbReference>
<feature type="domain" description="HTH lysR-type" evidence="6">
    <location>
        <begin position="25"/>
        <end position="82"/>
    </location>
</feature>
<keyword evidence="4" id="KW-0010">Activator</keyword>
<dbReference type="GO" id="GO:0003677">
    <property type="term" value="F:DNA binding"/>
    <property type="evidence" value="ECO:0007669"/>
    <property type="project" value="UniProtKB-KW"/>
</dbReference>
<dbReference type="PRINTS" id="PR00039">
    <property type="entry name" value="HTHLYSR"/>
</dbReference>
<dbReference type="Gene3D" id="3.40.190.10">
    <property type="entry name" value="Periplasmic binding protein-like II"/>
    <property type="match status" value="2"/>
</dbReference>
<keyword evidence="8" id="KW-1185">Reference proteome</keyword>
<dbReference type="PANTHER" id="PTHR30346">
    <property type="entry name" value="TRANSCRIPTIONAL DUAL REGULATOR HCAR-RELATED"/>
    <property type="match status" value="1"/>
</dbReference>
<evidence type="ECO:0000256" key="3">
    <source>
        <dbReference type="ARBA" id="ARBA00023125"/>
    </source>
</evidence>
<dbReference type="PROSITE" id="PS50931">
    <property type="entry name" value="HTH_LYSR"/>
    <property type="match status" value="1"/>
</dbReference>
<sequence length="338" mass="37671">MDMSEPVPQITNAPSITSGCPHMEIHTRQLHYFIAVAEERSFTRAARRLHISQQGLSAQIKQLEQGMKVVLFSRTTRSVDLTAAGAVFLQDLRGMLTGLNTAVDRARSAHRSDQDRLVLGALEGAALTLTEPIVAAFRKRHPGITLEWRQFTYHDPSAGLTRGLVDVAFTRRPFTDDGIRFETLFTEPLMVMVPADHRLADRTEVFAHELLDEPLLGAATTDPVWNAFWELDAHRDEHRTGIVTRSNALLAELHKVATGAGVVITVACARWIPFPGISLIPIADTPPNEVAVAWREDHETPLVRSFVDIARTIRDSHPELVIQLQKPDFGDRTVPLRL</sequence>
<keyword evidence="2" id="KW-0805">Transcription regulation</keyword>
<proteinExistence type="inferred from homology"/>
<dbReference type="Pfam" id="PF00126">
    <property type="entry name" value="HTH_1"/>
    <property type="match status" value="1"/>
</dbReference>
<evidence type="ECO:0000313" key="7">
    <source>
        <dbReference type="EMBL" id="RMI30496.1"/>
    </source>
</evidence>
<dbReference type="InterPro" id="IPR000847">
    <property type="entry name" value="LysR_HTH_N"/>
</dbReference>
<name>A0A3M2L0M5_9NOCA</name>
<dbReference type="InterPro" id="IPR036388">
    <property type="entry name" value="WH-like_DNA-bd_sf"/>
</dbReference>
<evidence type="ECO:0000256" key="5">
    <source>
        <dbReference type="ARBA" id="ARBA00023163"/>
    </source>
</evidence>
<dbReference type="Pfam" id="PF03466">
    <property type="entry name" value="LysR_substrate"/>
    <property type="match status" value="1"/>
</dbReference>
<dbReference type="AlphaFoldDB" id="A0A3M2L0M5"/>
<keyword evidence="3" id="KW-0238">DNA-binding</keyword>
<protein>
    <submittedName>
        <fullName evidence="7">LysR family transcriptional regulator</fullName>
    </submittedName>
</protein>
<dbReference type="CDD" id="cd08414">
    <property type="entry name" value="PBP2_LTTR_aromatics_like"/>
    <property type="match status" value="1"/>
</dbReference>
<dbReference type="SUPFAM" id="SSF53850">
    <property type="entry name" value="Periplasmic binding protein-like II"/>
    <property type="match status" value="1"/>
</dbReference>
<dbReference type="Gene3D" id="1.10.10.10">
    <property type="entry name" value="Winged helix-like DNA-binding domain superfamily/Winged helix DNA-binding domain"/>
    <property type="match status" value="1"/>
</dbReference>
<keyword evidence="5" id="KW-0804">Transcription</keyword>